<dbReference type="SUPFAM" id="SSF47060">
    <property type="entry name" value="S15/NS1 RNA-binding domain"/>
    <property type="match status" value="5"/>
</dbReference>
<dbReference type="FunFam" id="3.30.110.30:FF:000001">
    <property type="entry name" value="Bifunctional glutamate/proline--tRNA ligase"/>
    <property type="match status" value="1"/>
</dbReference>
<dbReference type="Gene3D" id="3.30.110.30">
    <property type="entry name" value="C-terminal domain of ProRS"/>
    <property type="match status" value="1"/>
</dbReference>
<dbReference type="GO" id="GO:0004818">
    <property type="term" value="F:glutamate-tRNA ligase activity"/>
    <property type="evidence" value="ECO:0007669"/>
    <property type="project" value="InterPro"/>
</dbReference>
<name>T1IPR4_STRMM</name>
<reference evidence="10" key="2">
    <citation type="submission" date="2015-02" db="UniProtKB">
        <authorList>
            <consortium name="EnsemblMetazoa"/>
        </authorList>
    </citation>
    <scope>IDENTIFICATION</scope>
</reference>
<dbReference type="GO" id="GO:0006433">
    <property type="term" value="P:prolyl-tRNA aminoacylation"/>
    <property type="evidence" value="ECO:0007669"/>
    <property type="project" value="InterPro"/>
</dbReference>
<dbReference type="GO" id="GO:0005737">
    <property type="term" value="C:cytoplasm"/>
    <property type="evidence" value="ECO:0007669"/>
    <property type="project" value="InterPro"/>
</dbReference>
<accession>T1IPR4</accession>
<dbReference type="PANTHER" id="PTHR43382:SF2">
    <property type="entry name" value="BIFUNCTIONAL GLUTAMATE_PROLINE--TRNA LIGASE"/>
    <property type="match status" value="1"/>
</dbReference>
<dbReference type="CDD" id="cd00807">
    <property type="entry name" value="GlnRS_core"/>
    <property type="match status" value="1"/>
</dbReference>
<dbReference type="Pfam" id="PF20974">
    <property type="entry name" value="tRNA-synt_1c_C2"/>
    <property type="match status" value="1"/>
</dbReference>
<feature type="compositionally biased region" description="Basic and acidic residues" evidence="7">
    <location>
        <begin position="1102"/>
        <end position="1122"/>
    </location>
</feature>
<dbReference type="HOGENOM" id="CLU_001882_0_2_1"/>
<evidence type="ECO:0000256" key="1">
    <source>
        <dbReference type="ARBA" id="ARBA00022598"/>
    </source>
</evidence>
<dbReference type="Pfam" id="PF03950">
    <property type="entry name" value="tRNA-synt_1c_C"/>
    <property type="match status" value="1"/>
</dbReference>
<keyword evidence="5" id="KW-0648">Protein biosynthesis</keyword>
<dbReference type="PROSITE" id="PS00762">
    <property type="entry name" value="WHEP_TRS_1"/>
    <property type="match status" value="2"/>
</dbReference>
<dbReference type="InterPro" id="IPR009068">
    <property type="entry name" value="uS15_NS1_RNA-bd_sf"/>
</dbReference>
<feature type="compositionally biased region" description="Basic and acidic residues" evidence="7">
    <location>
        <begin position="728"/>
        <end position="738"/>
    </location>
</feature>
<dbReference type="FunFam" id="3.40.50.800:FF:000005">
    <property type="entry name" value="bifunctional glutamate/proline--tRNA ligase"/>
    <property type="match status" value="1"/>
</dbReference>
<keyword evidence="6" id="KW-0030">Aminoacyl-tRNA synthetase</keyword>
<dbReference type="InterPro" id="IPR016061">
    <property type="entry name" value="Pro-tRNA_ligase_II_C"/>
</dbReference>
<dbReference type="PROSITE" id="PS00178">
    <property type="entry name" value="AA_TRNA_LIGASE_I"/>
    <property type="match status" value="1"/>
</dbReference>
<evidence type="ECO:0000256" key="5">
    <source>
        <dbReference type="ARBA" id="ARBA00022917"/>
    </source>
</evidence>
<dbReference type="PRINTS" id="PR00987">
    <property type="entry name" value="TRNASYNTHGLU"/>
</dbReference>
<evidence type="ECO:0000313" key="11">
    <source>
        <dbReference type="Proteomes" id="UP000014500"/>
    </source>
</evidence>
<dbReference type="Gene3D" id="3.90.800.10">
    <property type="entry name" value="Glutamyl-tRNA Synthetase, Domain 3"/>
    <property type="match status" value="1"/>
</dbReference>
<dbReference type="HAMAP" id="MF_02076">
    <property type="entry name" value="Glu_tRNA_synth_type2"/>
    <property type="match status" value="1"/>
</dbReference>
<dbReference type="InterPro" id="IPR020061">
    <property type="entry name" value="Glu_tRNA_lig_a-bdl"/>
</dbReference>
<keyword evidence="11" id="KW-1185">Reference proteome</keyword>
<dbReference type="GO" id="GO:0004827">
    <property type="term" value="F:proline-tRNA ligase activity"/>
    <property type="evidence" value="ECO:0007669"/>
    <property type="project" value="InterPro"/>
</dbReference>
<dbReference type="PROSITE" id="PS50862">
    <property type="entry name" value="AA_TRNA_LIGASE_II"/>
    <property type="match status" value="1"/>
</dbReference>
<dbReference type="FunFam" id="3.40.50.620:FF:000070">
    <property type="entry name" value="Bifunctional glutamate/proline--tRNA ligase"/>
    <property type="match status" value="1"/>
</dbReference>
<dbReference type="Pfam" id="PF00458">
    <property type="entry name" value="WHEP-TRS"/>
    <property type="match status" value="5"/>
</dbReference>
<dbReference type="Pfam" id="PF09180">
    <property type="entry name" value="ProRS-C_1"/>
    <property type="match status" value="1"/>
</dbReference>
<dbReference type="FunFam" id="3.30.930.10:FF:000007">
    <property type="entry name" value="Bifunctional glutamate/proline--tRNA ligase"/>
    <property type="match status" value="1"/>
</dbReference>
<dbReference type="InterPro" id="IPR020058">
    <property type="entry name" value="Glu/Gln-tRNA-synth_Ib_cat-dom"/>
</dbReference>
<dbReference type="InterPro" id="IPR033721">
    <property type="entry name" value="ProRS_core_arch_euk"/>
</dbReference>
<dbReference type="InterPro" id="IPR020059">
    <property type="entry name" value="Glu/Gln-tRNA-synth_Ib_codon-bd"/>
</dbReference>
<dbReference type="EnsemblMetazoa" id="SMAR003017-RA">
    <property type="protein sequence ID" value="SMAR003017-PA"/>
    <property type="gene ID" value="SMAR003017"/>
</dbReference>
<protein>
    <submittedName>
        <fullName evidence="10">Uncharacterized protein</fullName>
    </submittedName>
</protein>
<dbReference type="CDD" id="cd00862">
    <property type="entry name" value="ProRS_anticodon_zinc"/>
    <property type="match status" value="1"/>
</dbReference>
<dbReference type="InterPro" id="IPR004499">
    <property type="entry name" value="Pro-tRNA-ligase_IIa_arc-type"/>
</dbReference>
<organism evidence="10 11">
    <name type="scientific">Strigamia maritima</name>
    <name type="common">European centipede</name>
    <name type="synonym">Geophilus maritimus</name>
    <dbReference type="NCBI Taxonomy" id="126957"/>
    <lineage>
        <taxon>Eukaryota</taxon>
        <taxon>Metazoa</taxon>
        <taxon>Ecdysozoa</taxon>
        <taxon>Arthropoda</taxon>
        <taxon>Myriapoda</taxon>
        <taxon>Chilopoda</taxon>
        <taxon>Pleurostigmophora</taxon>
        <taxon>Geophilomorpha</taxon>
        <taxon>Linotaeniidae</taxon>
        <taxon>Strigamia</taxon>
    </lineage>
</organism>
<dbReference type="STRING" id="126957.T1IPR4"/>
<keyword evidence="2" id="KW-0547">Nucleotide-binding</keyword>
<dbReference type="EMBL" id="JH431265">
    <property type="status" value="NOT_ANNOTATED_CDS"/>
    <property type="molecule type" value="Genomic_DNA"/>
</dbReference>
<dbReference type="InterPro" id="IPR049437">
    <property type="entry name" value="tRNA-synt_1c_C2"/>
</dbReference>
<dbReference type="InterPro" id="IPR045864">
    <property type="entry name" value="aa-tRNA-synth_II/BPL/LPL"/>
</dbReference>
<dbReference type="SUPFAM" id="SSF55681">
    <property type="entry name" value="Class II aaRS and biotin synthetases"/>
    <property type="match status" value="1"/>
</dbReference>
<dbReference type="Gene3D" id="3.40.50.800">
    <property type="entry name" value="Anticodon-binding domain"/>
    <property type="match status" value="1"/>
</dbReference>
<evidence type="ECO:0000256" key="3">
    <source>
        <dbReference type="ARBA" id="ARBA00022840"/>
    </source>
</evidence>
<dbReference type="eggNOG" id="KOG1147">
    <property type="taxonomic scope" value="Eukaryota"/>
</dbReference>
<dbReference type="FunFam" id="3.90.800.10:FF:000001">
    <property type="entry name" value="Glutamine--tRNA ligase"/>
    <property type="match status" value="1"/>
</dbReference>
<dbReference type="SUPFAM" id="SSF64586">
    <property type="entry name" value="C-terminal domain of ProRS"/>
    <property type="match status" value="1"/>
</dbReference>
<dbReference type="InterPro" id="IPR004154">
    <property type="entry name" value="Anticodon-bd"/>
</dbReference>
<dbReference type="InterPro" id="IPR014729">
    <property type="entry name" value="Rossmann-like_a/b/a_fold"/>
</dbReference>
<dbReference type="Gene3D" id="3.30.930.10">
    <property type="entry name" value="Bira Bifunctional Protein, Domain 2"/>
    <property type="match status" value="1"/>
</dbReference>
<keyword evidence="1" id="KW-0436">Ligase</keyword>
<dbReference type="PhylomeDB" id="T1IPR4"/>
<feature type="domain" description="WHEP-TRS" evidence="9">
    <location>
        <begin position="1043"/>
        <end position="1099"/>
    </location>
</feature>
<evidence type="ECO:0000256" key="2">
    <source>
        <dbReference type="ARBA" id="ARBA00022741"/>
    </source>
</evidence>
<dbReference type="NCBIfam" id="TIGR00408">
    <property type="entry name" value="proS_fam_I"/>
    <property type="match status" value="1"/>
</dbReference>
<proteinExistence type="inferred from homology"/>
<dbReference type="Gene3D" id="1.10.1160.10">
    <property type="entry name" value="Glutamyl-trna Synthetase, Domain 2"/>
    <property type="match status" value="1"/>
</dbReference>
<dbReference type="InterPro" id="IPR036282">
    <property type="entry name" value="Glutathione-S-Trfase_C_sf"/>
</dbReference>
<dbReference type="Gene3D" id="1.10.287.10">
    <property type="entry name" value="S15/NS1, RNA-binding"/>
    <property type="match status" value="5"/>
</dbReference>
<dbReference type="SMART" id="SM00991">
    <property type="entry name" value="WHEP-TRS"/>
    <property type="match status" value="5"/>
</dbReference>
<evidence type="ECO:0000256" key="6">
    <source>
        <dbReference type="ARBA" id="ARBA00023146"/>
    </source>
</evidence>
<dbReference type="SUPFAM" id="SSF50715">
    <property type="entry name" value="Ribosomal protein L25-like"/>
    <property type="match status" value="1"/>
</dbReference>
<keyword evidence="3" id="KW-0067">ATP-binding</keyword>
<feature type="domain" description="WHEP-TRS" evidence="9">
    <location>
        <begin position="895"/>
        <end position="951"/>
    </location>
</feature>
<dbReference type="InterPro" id="IPR017449">
    <property type="entry name" value="Pro-tRNA_synth_II"/>
</dbReference>
<feature type="domain" description="WHEP-TRS" evidence="9">
    <location>
        <begin position="966"/>
        <end position="1022"/>
    </location>
</feature>
<dbReference type="NCBIfam" id="TIGR00463">
    <property type="entry name" value="gltX_arch"/>
    <property type="match status" value="1"/>
</dbReference>
<dbReference type="InterPro" id="IPR002314">
    <property type="entry name" value="aa-tRNA-synt_IIb"/>
</dbReference>
<dbReference type="Pfam" id="PF00587">
    <property type="entry name" value="tRNA-synt_2b"/>
    <property type="match status" value="1"/>
</dbReference>
<dbReference type="CDD" id="cd00778">
    <property type="entry name" value="ProRS_core_arch_euk"/>
    <property type="match status" value="1"/>
</dbReference>
<dbReference type="Proteomes" id="UP000014500">
    <property type="component" value="Unassembled WGS sequence"/>
</dbReference>
<dbReference type="GO" id="GO:0006424">
    <property type="term" value="P:glutamyl-tRNA aminoacylation"/>
    <property type="evidence" value="ECO:0007669"/>
    <property type="project" value="InterPro"/>
</dbReference>
<dbReference type="InterPro" id="IPR006195">
    <property type="entry name" value="aa-tRNA-synth_II"/>
</dbReference>
<evidence type="ECO:0000259" key="9">
    <source>
        <dbReference type="PROSITE" id="PS51185"/>
    </source>
</evidence>
<dbReference type="Gene3D" id="3.40.50.620">
    <property type="entry name" value="HUPs"/>
    <property type="match status" value="1"/>
</dbReference>
<evidence type="ECO:0000256" key="7">
    <source>
        <dbReference type="SAM" id="MobiDB-lite"/>
    </source>
</evidence>
<dbReference type="PROSITE" id="PS51185">
    <property type="entry name" value="WHEP_TRS_2"/>
    <property type="match status" value="5"/>
</dbReference>
<dbReference type="eggNOG" id="KOG4163">
    <property type="taxonomic scope" value="Eukaryota"/>
</dbReference>
<dbReference type="Pfam" id="PF03129">
    <property type="entry name" value="HGTP_anticodon"/>
    <property type="match status" value="1"/>
</dbReference>
<dbReference type="InterPro" id="IPR001412">
    <property type="entry name" value="aa-tRNA-synth_I_CS"/>
</dbReference>
<dbReference type="SUPFAM" id="SSF52954">
    <property type="entry name" value="Class II aaRS ABD-related"/>
    <property type="match status" value="1"/>
</dbReference>
<evidence type="ECO:0000259" key="8">
    <source>
        <dbReference type="PROSITE" id="PS50862"/>
    </source>
</evidence>
<feature type="domain" description="WHEP-TRS" evidence="9">
    <location>
        <begin position="749"/>
        <end position="805"/>
    </location>
</feature>
<feature type="domain" description="WHEP-TRS" evidence="9">
    <location>
        <begin position="816"/>
        <end position="872"/>
    </location>
</feature>
<dbReference type="InterPro" id="IPR020056">
    <property type="entry name" value="Rbsml_bL25/Gln-tRNA_synth_N"/>
</dbReference>
<dbReference type="Pfam" id="PF00749">
    <property type="entry name" value="tRNA-synt_1c"/>
    <property type="match status" value="1"/>
</dbReference>
<dbReference type="Gene3D" id="2.40.240.10">
    <property type="entry name" value="Ribosomal Protein L25, Chain P"/>
    <property type="match status" value="1"/>
</dbReference>
<dbReference type="HAMAP" id="MF_01571">
    <property type="entry name" value="Pro_tRNA_synth_type3"/>
    <property type="match status" value="1"/>
</dbReference>
<sequence>MISLKVLLNQNNPPLGAIITAEYVKKLISVSFEWGTATALKVNDDIIFNTSNSICRYLARLAPELNLYGKTNLQKTEVDHWLTYSIGPMTNSNEFQCAVEYLDKMLTPVTYLVGDDLSLADVIIWSTLHMNGVWQSMMKNDKVPRNLLRWYKFISSQKTVQNAIKMLPAVQKNDSEVKIKIKDEGKFVELPGAEMGKLVVRFPPEASGYLHIGHAKAALLNQYYQKAFNGKLIMRFDDTNPDKEKAEFEKVILEDVELLEIKPDMFSHTSDHFDLLLSYCEQLLRQGKAFIDDTEPELMKQEREQKLESRNRNNSIVQNMQVWEEMKKGTEKGQKCCVRAKIDMQSANGCMRDPTIYRCKVEPHVKTGSKYKVYPTYDFACPIVDSMEGVTHALRTTEYHDRDDQYYWFLEQLQLKKPYIWEYSRLNMTNTVLSKRKLTWFVNENHVTGWDDPRFPTVRGILRKGMTVDGLKQFIIAQGSSRSVVTMEWDKIWSFNKKVIDPIAPRYTALEQDKLVPVLVQGVKEHSILVPKHPKNTDVGMKNIWLSSKIWIEADDAELLKEGENATFINWGNLKITKIKRASNKVECVEAVPNLEDKDYKKTLKLTWLGETKDSSLIPCVCVYLDHIISKAVLDRDDDFKNYIGHETWVELLMLGDQELANLKKSDIIQLQRKGFFICDSPYEPMSRFSSRTKPVTLIFIPDGHTKENPVASLKMKEASPKELLQSAKDKSSEKSPQEEEASTHVASDTNKLDEQICQQGVKVRALKTAKAAKEEIDKQVKVLLSLKATFKAASGYDWQPGATKVQPKPESSSANVGQLDEKIKEQGGKVREIKAAKAAKEDIDKEIKILLSLKAEYKAASGSEWQPPSSNKEVKKPVASVKKDTMPVKNDNTDGNQISDNIKIQGDKVRALKAAKASKEEIDVEVKCLQGLKTDYKAATGTDWQPANAIKPINDTALVKNDNTDGNQISDKIKIQGDKVRALKAAKASKEAIDDEVKCLQGLKADYKAATGTDWQPANVKEAIKPSVVSSPPATLQSVVDAESELKARIDQQGEKVRSLKTSAAAKGVIEAELQVLLALKGKYKDLTGQDLIGGSKKGKEKGAKKEPEKKKNSDEKKKQVDNNGSQTNVKKLTRLGLEATKEENLSDWFSQVITKSEMIEYYDVSGCYILRPWSYDIWESIKAFFDCEIKKLDVQNCYFPIFVSHSALEKEKTHVADFAPEVAWVTRSGTTELAQPIAIRPTSETVMYPSFSKWIQSHRDLPLKLNQWCNVVRWEFKHPQPFLRTREFLWQEGHTAFAGKKEAEEEVHQILELYRRVYEELLAIPVIEGRKTEKEKFAGGDFTTTVECYVAASGRGLQGATSHHLGQNFSKMFEIVFEDPEGKEEKQYVYQNSWGLSTRTIGAMIMIHGDNDGLILPPRVAGVQVIVIPCGITVSLSDDDKVALLSKCEEYKAVLCSHNIRCRVDLRDNYSPGWKFNHWELKGVPIRVEVGPRDIKQQEFVAVRRDTSEKVKFKEIDLVKDVTCLLDKIHEQLFNKAKRELESHYVVCHEWDKFCSELDKKSILLAPFCGEIQCEDNIKKDSAKEETQPGDAQGPAMGAKSLCIPFKEKDRKFPPKTLCIHPDCKNKPKFYTLFGRSY</sequence>
<evidence type="ECO:0000313" key="10">
    <source>
        <dbReference type="EnsemblMetazoa" id="SMAR003017-PA"/>
    </source>
</evidence>
<dbReference type="GO" id="GO:0003723">
    <property type="term" value="F:RNA binding"/>
    <property type="evidence" value="ECO:0007669"/>
    <property type="project" value="UniProtKB-KW"/>
</dbReference>
<dbReference type="CDD" id="cd00936">
    <property type="entry name" value="WEPRS_RNA"/>
    <property type="match status" value="4"/>
</dbReference>
<dbReference type="InterPro" id="IPR036621">
    <property type="entry name" value="Anticodon-bd_dom_sf"/>
</dbReference>
<dbReference type="GO" id="GO:0005524">
    <property type="term" value="F:ATP binding"/>
    <property type="evidence" value="ECO:0007669"/>
    <property type="project" value="UniProtKB-KW"/>
</dbReference>
<dbReference type="FunFam" id="1.20.1050.130:FF:000007">
    <property type="entry name" value="Bifunctional glutamate/proline--tRNA ligase"/>
    <property type="match status" value="1"/>
</dbReference>
<dbReference type="FunFam" id="1.10.1160.10:FF:000001">
    <property type="entry name" value="Glutamine--tRNA ligase"/>
    <property type="match status" value="1"/>
</dbReference>
<dbReference type="InterPro" id="IPR011035">
    <property type="entry name" value="Ribosomal_bL25/Gln-tRNA_synth"/>
</dbReference>
<dbReference type="SUPFAM" id="SSF47616">
    <property type="entry name" value="GST C-terminal domain-like"/>
    <property type="match status" value="1"/>
</dbReference>
<dbReference type="OMA" id="NVTFINW"/>
<dbReference type="SMART" id="SM00946">
    <property type="entry name" value="ProRS-C_1"/>
    <property type="match status" value="1"/>
</dbReference>
<dbReference type="InterPro" id="IPR000924">
    <property type="entry name" value="Glu/Gln-tRNA-synth"/>
</dbReference>
<dbReference type="PANTHER" id="PTHR43382">
    <property type="entry name" value="PROLYL-TRNA SYNTHETASE"/>
    <property type="match status" value="1"/>
</dbReference>
<feature type="domain" description="Aminoacyl-transfer RNA synthetases class-II family profile" evidence="8">
    <location>
        <begin position="1177"/>
        <end position="1419"/>
    </location>
</feature>
<reference evidence="11" key="1">
    <citation type="submission" date="2011-05" db="EMBL/GenBank/DDBJ databases">
        <authorList>
            <person name="Richards S.R."/>
            <person name="Qu J."/>
            <person name="Jiang H."/>
            <person name="Jhangiani S.N."/>
            <person name="Agravi P."/>
            <person name="Goodspeed R."/>
            <person name="Gross S."/>
            <person name="Mandapat C."/>
            <person name="Jackson L."/>
            <person name="Mathew T."/>
            <person name="Pu L."/>
            <person name="Thornton R."/>
            <person name="Saada N."/>
            <person name="Wilczek-Boney K.B."/>
            <person name="Lee S."/>
            <person name="Kovar C."/>
            <person name="Wu Y."/>
            <person name="Scherer S.E."/>
            <person name="Worley K.C."/>
            <person name="Muzny D.M."/>
            <person name="Gibbs R."/>
        </authorList>
    </citation>
    <scope>NUCLEOTIDE SEQUENCE</scope>
    <source>
        <strain evidence="11">Brora</strain>
    </source>
</reference>
<dbReference type="SUPFAM" id="SSF52374">
    <property type="entry name" value="Nucleotidylyl transferase"/>
    <property type="match status" value="1"/>
</dbReference>
<dbReference type="Gene3D" id="1.20.1050.130">
    <property type="match status" value="1"/>
</dbReference>
<evidence type="ECO:0000256" key="4">
    <source>
        <dbReference type="ARBA" id="ARBA00022884"/>
    </source>
</evidence>
<feature type="region of interest" description="Disordered" evidence="7">
    <location>
        <begin position="720"/>
        <end position="752"/>
    </location>
</feature>
<dbReference type="InterPro" id="IPR000738">
    <property type="entry name" value="WHEP-TRS_dom"/>
</dbReference>
<dbReference type="InterPro" id="IPR004526">
    <property type="entry name" value="Glu-tRNA-synth_arc/euk"/>
</dbReference>
<dbReference type="GO" id="GO:0017101">
    <property type="term" value="C:aminoacyl-tRNA synthetase multienzyme complex"/>
    <property type="evidence" value="ECO:0007669"/>
    <property type="project" value="UniProtKB-ARBA"/>
</dbReference>
<feature type="region of interest" description="Disordered" evidence="7">
    <location>
        <begin position="1096"/>
        <end position="1127"/>
    </location>
</feature>
<keyword evidence="4" id="KW-0694">RNA-binding</keyword>